<dbReference type="Proteomes" id="UP000001137">
    <property type="component" value="Chromosome"/>
</dbReference>
<dbReference type="RefSeq" id="WP_012187018.1">
    <property type="nucleotide sequence ID" value="NC_009954.1"/>
</dbReference>
<keyword evidence="1" id="KW-1133">Transmembrane helix</keyword>
<dbReference type="OrthoDB" id="11839at2157"/>
<keyword evidence="3" id="KW-1185">Reference proteome</keyword>
<proteinExistence type="predicted"/>
<protein>
    <submittedName>
        <fullName evidence="2">Zinc transporter, ZIP family</fullName>
    </submittedName>
</protein>
<evidence type="ECO:0000313" key="2">
    <source>
        <dbReference type="EMBL" id="ABW02799.1"/>
    </source>
</evidence>
<evidence type="ECO:0000256" key="1">
    <source>
        <dbReference type="SAM" id="Phobius"/>
    </source>
</evidence>
<dbReference type="eggNOG" id="arCOG00576">
    <property type="taxonomic scope" value="Archaea"/>
</dbReference>
<keyword evidence="1" id="KW-0812">Transmembrane</keyword>
<feature type="transmembrane region" description="Helical" evidence="1">
    <location>
        <begin position="38"/>
        <end position="57"/>
    </location>
</feature>
<dbReference type="GeneID" id="5710014"/>
<dbReference type="STRING" id="397948.Cmaq_1983"/>
<dbReference type="KEGG" id="cma:Cmaq_1983"/>
<feature type="transmembrane region" description="Helical" evidence="1">
    <location>
        <begin position="220"/>
        <end position="242"/>
    </location>
</feature>
<feature type="transmembrane region" description="Helical" evidence="1">
    <location>
        <begin position="69"/>
        <end position="90"/>
    </location>
</feature>
<sequence length="279" mass="29774">MVPLIALIMGLYAGLTVYLGFSIVLLRRISMQRLGFMNAIAGGLLGYLFVELAMELVEKSEELASEGLWWDYTVFIITTSISLLCTLALLSYIERRIKRNKASWSRLGYRLDPSSLSTLLAVGLGIHNLGEGLGIGSALALTNLGLAALLSIGFAVHNATEGFAISAPLLASRVINDSGDTDAKYPLNLPRRLLVLGAVAGLPTTIGALALSAVKPNELLIMNALAVSSASIIYATFNVSISALGQLKEEPFKFWLGIFLGVVLAILVETILAILNINI</sequence>
<dbReference type="AlphaFoldDB" id="A8MC15"/>
<feature type="transmembrane region" description="Helical" evidence="1">
    <location>
        <begin position="6"/>
        <end position="26"/>
    </location>
</feature>
<feature type="transmembrane region" description="Helical" evidence="1">
    <location>
        <begin position="135"/>
        <end position="156"/>
    </location>
</feature>
<keyword evidence="1" id="KW-0472">Membrane</keyword>
<organism evidence="2 3">
    <name type="scientific">Caldivirga maquilingensis (strain ATCC 700844 / DSM 13496 / JCM 10307 / IC-167)</name>
    <dbReference type="NCBI Taxonomy" id="397948"/>
    <lineage>
        <taxon>Archaea</taxon>
        <taxon>Thermoproteota</taxon>
        <taxon>Thermoprotei</taxon>
        <taxon>Thermoproteales</taxon>
        <taxon>Thermoproteaceae</taxon>
        <taxon>Caldivirga</taxon>
    </lineage>
</organism>
<dbReference type="EMBL" id="CP000852">
    <property type="protein sequence ID" value="ABW02799.1"/>
    <property type="molecule type" value="Genomic_DNA"/>
</dbReference>
<evidence type="ECO:0000313" key="3">
    <source>
        <dbReference type="Proteomes" id="UP000001137"/>
    </source>
</evidence>
<feature type="transmembrane region" description="Helical" evidence="1">
    <location>
        <begin position="111"/>
        <end position="129"/>
    </location>
</feature>
<reference evidence="2 3" key="1">
    <citation type="submission" date="2007-10" db="EMBL/GenBank/DDBJ databases">
        <title>Complete sequence of Caldivirga maquilingensis IC-167.</title>
        <authorList>
            <consortium name="US DOE Joint Genome Institute"/>
            <person name="Copeland A."/>
            <person name="Lucas S."/>
            <person name="Lapidus A."/>
            <person name="Barry K."/>
            <person name="Glavina del Rio T."/>
            <person name="Dalin E."/>
            <person name="Tice H."/>
            <person name="Pitluck S."/>
            <person name="Saunders E."/>
            <person name="Brettin T."/>
            <person name="Bruce D."/>
            <person name="Detter J.C."/>
            <person name="Han C."/>
            <person name="Schmutz J."/>
            <person name="Larimer F."/>
            <person name="Land M."/>
            <person name="Hauser L."/>
            <person name="Kyrpides N."/>
            <person name="Ivanova N."/>
            <person name="Biddle J.F."/>
            <person name="Zhang Z."/>
            <person name="Fitz-Gibbon S.T."/>
            <person name="Lowe T.M."/>
            <person name="Saltikov C."/>
            <person name="House C.H."/>
            <person name="Richardson P."/>
        </authorList>
    </citation>
    <scope>NUCLEOTIDE SEQUENCE [LARGE SCALE GENOMIC DNA]</scope>
    <source>
        <strain evidence="3">ATCC 700844 / DSM 13496 / JCM 10307 / IC-167</strain>
    </source>
</reference>
<accession>A8MC15</accession>
<dbReference type="HOGENOM" id="CLU_1006957_0_0_2"/>
<feature type="transmembrane region" description="Helical" evidence="1">
    <location>
        <begin position="254"/>
        <end position="277"/>
    </location>
</feature>
<feature type="transmembrane region" description="Helical" evidence="1">
    <location>
        <begin position="193"/>
        <end position="214"/>
    </location>
</feature>
<gene>
    <name evidence="2" type="ordered locus">Cmaq_1983</name>
</gene>
<name>A8MC15_CALMQ</name>